<evidence type="ECO:0000313" key="3">
    <source>
        <dbReference type="Proteomes" id="UP000616779"/>
    </source>
</evidence>
<dbReference type="Proteomes" id="UP000616779">
    <property type="component" value="Unassembled WGS sequence"/>
</dbReference>
<keyword evidence="1" id="KW-0472">Membrane</keyword>
<keyword evidence="1" id="KW-0812">Transmembrane</keyword>
<dbReference type="RefSeq" id="WP_246358593.1">
    <property type="nucleotide sequence ID" value="NZ_WHOA01000092.1"/>
</dbReference>
<sequence>MGYAAGGCYSGGLGTSTAIVLVLFILLVIITSAFVW</sequence>
<reference evidence="2 3" key="1">
    <citation type="submission" date="2019-10" db="EMBL/GenBank/DDBJ databases">
        <title>Description of Paenibacillus terrestris sp. nov.</title>
        <authorList>
            <person name="Carlier A."/>
            <person name="Qi S."/>
        </authorList>
    </citation>
    <scope>NUCLEOTIDE SEQUENCE [LARGE SCALE GENOMIC DNA]</scope>
    <source>
        <strain evidence="2 3">LMG 31458</strain>
    </source>
</reference>
<evidence type="ECO:0000256" key="1">
    <source>
        <dbReference type="SAM" id="Phobius"/>
    </source>
</evidence>
<organism evidence="2 3">
    <name type="scientific">Paenibacillus phytorum</name>
    <dbReference type="NCBI Taxonomy" id="2654977"/>
    <lineage>
        <taxon>Bacteria</taxon>
        <taxon>Bacillati</taxon>
        <taxon>Bacillota</taxon>
        <taxon>Bacilli</taxon>
        <taxon>Bacillales</taxon>
        <taxon>Paenibacillaceae</taxon>
        <taxon>Paenibacillus</taxon>
    </lineage>
</organism>
<comment type="caution">
    <text evidence="2">The sequence shown here is derived from an EMBL/GenBank/DDBJ whole genome shotgun (WGS) entry which is preliminary data.</text>
</comment>
<evidence type="ECO:0000313" key="2">
    <source>
        <dbReference type="EMBL" id="NOU72384.1"/>
    </source>
</evidence>
<keyword evidence="3" id="KW-1185">Reference proteome</keyword>
<name>A0ABX1XVT6_9BACL</name>
<feature type="transmembrane region" description="Helical" evidence="1">
    <location>
        <begin position="12"/>
        <end position="35"/>
    </location>
</feature>
<keyword evidence="1" id="KW-1133">Transmembrane helix</keyword>
<protein>
    <submittedName>
        <fullName evidence="2">Sporulation protein YjcZ</fullName>
    </submittedName>
</protein>
<dbReference type="EMBL" id="WHOA01000092">
    <property type="protein sequence ID" value="NOU72384.1"/>
    <property type="molecule type" value="Genomic_DNA"/>
</dbReference>
<proteinExistence type="predicted"/>
<gene>
    <name evidence="2" type="primary">yjcZ</name>
    <name evidence="2" type="ORF">GC098_13270</name>
</gene>
<accession>A0ABX1XVT6</accession>